<proteinExistence type="predicted"/>
<reference evidence="2" key="1">
    <citation type="submission" date="2020-11" db="EMBL/GenBank/DDBJ databases">
        <authorList>
            <person name="Tran Van P."/>
        </authorList>
    </citation>
    <scope>NUCLEOTIDE SEQUENCE</scope>
</reference>
<dbReference type="EMBL" id="OD565704">
    <property type="protein sequence ID" value="CAD7442401.1"/>
    <property type="molecule type" value="Genomic_DNA"/>
</dbReference>
<protein>
    <submittedName>
        <fullName evidence="2">Uncharacterized protein</fullName>
    </submittedName>
</protein>
<accession>A0A7R9EVY9</accession>
<dbReference type="AlphaFoldDB" id="A0A7R9EVY9"/>
<gene>
    <name evidence="2" type="ORF">TBIB3V08_LOCUS4832</name>
</gene>
<sequence>MSIVCYVQYSVDWEIGIQIPNGCKGKCAVRLCEQADEIFVRLRSMNMENDQDVFLQSLISSHDVMQHRPRKQGEGARAAHGKSFTYSVMVGEHKEQILASDGVLLTTLPTTISLVPPTITPPLSVGPVTTEEDLGIGGGDGSSGSDPAAIEALHCVLVDEGQPKAASLLEGGPNGPTEQSVHVQSTRMSAPWDVPVRGTPPRTSLQDPPKRDKQNKEVAELVFYLNNFYSSIAKSVYLCCSSVEQDVKPLIGHYLLWTVPLCGDCASLHSDLHLPRL</sequence>
<organism evidence="2">
    <name type="scientific">Timema bartmani</name>
    <dbReference type="NCBI Taxonomy" id="61472"/>
    <lineage>
        <taxon>Eukaryota</taxon>
        <taxon>Metazoa</taxon>
        <taxon>Ecdysozoa</taxon>
        <taxon>Arthropoda</taxon>
        <taxon>Hexapoda</taxon>
        <taxon>Insecta</taxon>
        <taxon>Pterygota</taxon>
        <taxon>Neoptera</taxon>
        <taxon>Polyneoptera</taxon>
        <taxon>Phasmatodea</taxon>
        <taxon>Timematodea</taxon>
        <taxon>Timematoidea</taxon>
        <taxon>Timematidae</taxon>
        <taxon>Timema</taxon>
    </lineage>
</organism>
<evidence type="ECO:0000256" key="1">
    <source>
        <dbReference type="SAM" id="MobiDB-lite"/>
    </source>
</evidence>
<evidence type="ECO:0000313" key="2">
    <source>
        <dbReference type="EMBL" id="CAD7442401.1"/>
    </source>
</evidence>
<feature type="compositionally biased region" description="Polar residues" evidence="1">
    <location>
        <begin position="176"/>
        <end position="188"/>
    </location>
</feature>
<name>A0A7R9EVY9_9NEOP</name>
<feature type="region of interest" description="Disordered" evidence="1">
    <location>
        <begin position="165"/>
        <end position="213"/>
    </location>
</feature>